<organism evidence="1 2">
    <name type="scientific">Daucus carota subsp. sativus</name>
    <name type="common">Carrot</name>
    <dbReference type="NCBI Taxonomy" id="79200"/>
    <lineage>
        <taxon>Eukaryota</taxon>
        <taxon>Viridiplantae</taxon>
        <taxon>Streptophyta</taxon>
        <taxon>Embryophyta</taxon>
        <taxon>Tracheophyta</taxon>
        <taxon>Spermatophyta</taxon>
        <taxon>Magnoliopsida</taxon>
        <taxon>eudicotyledons</taxon>
        <taxon>Gunneridae</taxon>
        <taxon>Pentapetalae</taxon>
        <taxon>asterids</taxon>
        <taxon>campanulids</taxon>
        <taxon>Apiales</taxon>
        <taxon>Apiaceae</taxon>
        <taxon>Apioideae</taxon>
        <taxon>Scandiceae</taxon>
        <taxon>Daucinae</taxon>
        <taxon>Daucus</taxon>
        <taxon>Daucus sect. Daucus</taxon>
    </lineage>
</organism>
<sequence>MKARYYPNSDFLGAKMGSNPSYVWRSILEAQEVIKKGTRRRIGNGDDTMVWKDPWLPCFENENLTTTMPEDKWDEDVLNDLCNDRDKRLIKQIPIPIRSRSDSWYWILDDKGEFSVKSC</sequence>
<evidence type="ECO:0008006" key="3">
    <source>
        <dbReference type="Google" id="ProtNLM"/>
    </source>
</evidence>
<evidence type="ECO:0000313" key="2">
    <source>
        <dbReference type="Proteomes" id="UP000077755"/>
    </source>
</evidence>
<dbReference type="EMBL" id="CP093345">
    <property type="protein sequence ID" value="WOG91125.1"/>
    <property type="molecule type" value="Genomic_DNA"/>
</dbReference>
<dbReference type="AlphaFoldDB" id="A0AAF1ASX2"/>
<protein>
    <recommendedName>
        <fullName evidence="3">Reverse transcriptase zinc-binding domain-containing protein</fullName>
    </recommendedName>
</protein>
<reference evidence="1" key="2">
    <citation type="submission" date="2022-03" db="EMBL/GenBank/DDBJ databases">
        <title>Draft title - Genomic analysis of global carrot germplasm unveils the trajectory of domestication and the origin of high carotenoid orange carrot.</title>
        <authorList>
            <person name="Iorizzo M."/>
            <person name="Ellison S."/>
            <person name="Senalik D."/>
            <person name="Macko-Podgorni A."/>
            <person name="Grzebelus D."/>
            <person name="Bostan H."/>
            <person name="Rolling W."/>
            <person name="Curaba J."/>
            <person name="Simon P."/>
        </authorList>
    </citation>
    <scope>NUCLEOTIDE SEQUENCE</scope>
    <source>
        <tissue evidence="1">Leaf</tissue>
    </source>
</reference>
<name>A0AAF1ASX2_DAUCS</name>
<accession>A0AAF1ASX2</accession>
<dbReference type="Proteomes" id="UP000077755">
    <property type="component" value="Chromosome 3"/>
</dbReference>
<evidence type="ECO:0000313" key="1">
    <source>
        <dbReference type="EMBL" id="WOG91125.1"/>
    </source>
</evidence>
<gene>
    <name evidence="1" type="ORF">DCAR_0310373</name>
</gene>
<keyword evidence="2" id="KW-1185">Reference proteome</keyword>
<proteinExistence type="predicted"/>
<reference evidence="1" key="1">
    <citation type="journal article" date="2016" name="Nat. Genet.">
        <title>A high-quality carrot genome assembly provides new insights into carotenoid accumulation and asterid genome evolution.</title>
        <authorList>
            <person name="Iorizzo M."/>
            <person name="Ellison S."/>
            <person name="Senalik D."/>
            <person name="Zeng P."/>
            <person name="Satapoomin P."/>
            <person name="Huang J."/>
            <person name="Bowman M."/>
            <person name="Iovene M."/>
            <person name="Sanseverino W."/>
            <person name="Cavagnaro P."/>
            <person name="Yildiz M."/>
            <person name="Macko-Podgorni A."/>
            <person name="Moranska E."/>
            <person name="Grzebelus E."/>
            <person name="Grzebelus D."/>
            <person name="Ashrafi H."/>
            <person name="Zheng Z."/>
            <person name="Cheng S."/>
            <person name="Spooner D."/>
            <person name="Van Deynze A."/>
            <person name="Simon P."/>
        </authorList>
    </citation>
    <scope>NUCLEOTIDE SEQUENCE</scope>
    <source>
        <tissue evidence="1">Leaf</tissue>
    </source>
</reference>